<dbReference type="CDD" id="cd03267">
    <property type="entry name" value="ABC_NatA_like"/>
    <property type="match status" value="1"/>
</dbReference>
<dbReference type="RefSeq" id="WP_230495038.1">
    <property type="nucleotide sequence ID" value="NZ_CAKJTG010000002.1"/>
</dbReference>
<evidence type="ECO:0000313" key="6">
    <source>
        <dbReference type="Proteomes" id="UP000789845"/>
    </source>
</evidence>
<dbReference type="PROSITE" id="PS50893">
    <property type="entry name" value="ABC_TRANSPORTER_2"/>
    <property type="match status" value="1"/>
</dbReference>
<dbReference type="Pfam" id="PF00005">
    <property type="entry name" value="ABC_tran"/>
    <property type="match status" value="1"/>
</dbReference>
<comment type="caution">
    <text evidence="5">The sequence shown here is derived from an EMBL/GenBank/DDBJ whole genome shotgun (WGS) entry which is preliminary data.</text>
</comment>
<dbReference type="GO" id="GO:0016887">
    <property type="term" value="F:ATP hydrolysis activity"/>
    <property type="evidence" value="ECO:0007669"/>
    <property type="project" value="InterPro"/>
</dbReference>
<dbReference type="Gene3D" id="3.40.50.300">
    <property type="entry name" value="P-loop containing nucleotide triphosphate hydrolases"/>
    <property type="match status" value="1"/>
</dbReference>
<keyword evidence="2" id="KW-0547">Nucleotide-binding</keyword>
<keyword evidence="3 5" id="KW-0067">ATP-binding</keyword>
<name>A0A9C7L8N5_9BACI</name>
<dbReference type="InterPro" id="IPR017871">
    <property type="entry name" value="ABC_transporter-like_CS"/>
</dbReference>
<dbReference type="EMBL" id="CAKJTG010000002">
    <property type="protein sequence ID" value="CAG9606766.1"/>
    <property type="molecule type" value="Genomic_DNA"/>
</dbReference>
<accession>A0A9C7L8N5</accession>
<keyword evidence="1" id="KW-0813">Transport</keyword>
<dbReference type="GO" id="GO:0005524">
    <property type="term" value="F:ATP binding"/>
    <property type="evidence" value="ECO:0007669"/>
    <property type="project" value="UniProtKB-KW"/>
</dbReference>
<dbReference type="InterPro" id="IPR003593">
    <property type="entry name" value="AAA+_ATPase"/>
</dbReference>
<dbReference type="PANTHER" id="PTHR42711">
    <property type="entry name" value="ABC TRANSPORTER ATP-BINDING PROTEIN"/>
    <property type="match status" value="1"/>
</dbReference>
<dbReference type="InterPro" id="IPR027417">
    <property type="entry name" value="P-loop_NTPase"/>
</dbReference>
<reference evidence="5" key="1">
    <citation type="submission" date="2021-10" db="EMBL/GenBank/DDBJ databases">
        <authorList>
            <person name="Criscuolo A."/>
        </authorList>
    </citation>
    <scope>NUCLEOTIDE SEQUENCE</scope>
    <source>
        <strain evidence="5">CIP111885</strain>
    </source>
</reference>
<dbReference type="SMART" id="SM00382">
    <property type="entry name" value="AAA"/>
    <property type="match status" value="1"/>
</dbReference>
<evidence type="ECO:0000256" key="3">
    <source>
        <dbReference type="ARBA" id="ARBA00022840"/>
    </source>
</evidence>
<dbReference type="InterPro" id="IPR003439">
    <property type="entry name" value="ABC_transporter-like_ATP-bd"/>
</dbReference>
<protein>
    <submittedName>
        <fullName evidence="5">Vitamin B12 import ATP-binding protein BtuD</fullName>
    </submittedName>
</protein>
<dbReference type="PANTHER" id="PTHR42711:SF1">
    <property type="entry name" value="ABC-TRANSPORT PROTEIN, ATP-BINDING COMPONENT"/>
    <property type="match status" value="1"/>
</dbReference>
<evidence type="ECO:0000256" key="1">
    <source>
        <dbReference type="ARBA" id="ARBA00022448"/>
    </source>
</evidence>
<dbReference type="PROSITE" id="PS00211">
    <property type="entry name" value="ABC_TRANSPORTER_1"/>
    <property type="match status" value="1"/>
</dbReference>
<keyword evidence="6" id="KW-1185">Reference proteome</keyword>
<evidence type="ECO:0000313" key="5">
    <source>
        <dbReference type="EMBL" id="CAG9606766.1"/>
    </source>
</evidence>
<proteinExistence type="predicted"/>
<dbReference type="Proteomes" id="UP000789845">
    <property type="component" value="Unassembled WGS sequence"/>
</dbReference>
<dbReference type="AlphaFoldDB" id="A0A9C7L8N5"/>
<feature type="domain" description="ABC transporter" evidence="4">
    <location>
        <begin position="24"/>
        <end position="257"/>
    </location>
</feature>
<organism evidence="5 6">
    <name type="scientific">Pseudoneobacillus rhizosphaerae</name>
    <dbReference type="NCBI Taxonomy" id="2880968"/>
    <lineage>
        <taxon>Bacteria</taxon>
        <taxon>Bacillati</taxon>
        <taxon>Bacillota</taxon>
        <taxon>Bacilli</taxon>
        <taxon>Bacillales</taxon>
        <taxon>Bacillaceae</taxon>
        <taxon>Pseudoneobacillus</taxon>
    </lineage>
</organism>
<dbReference type="SUPFAM" id="SSF52540">
    <property type="entry name" value="P-loop containing nucleoside triphosphate hydrolases"/>
    <property type="match status" value="1"/>
</dbReference>
<dbReference type="InterPro" id="IPR050763">
    <property type="entry name" value="ABC_transporter_ATP-binding"/>
</dbReference>
<evidence type="ECO:0000259" key="4">
    <source>
        <dbReference type="PROSITE" id="PS50893"/>
    </source>
</evidence>
<sequence>MPIIEVNNINKDFMVAKRETGFLGSVRSLFKREFIKKEAVKDISFSIEKGEMVGYIGPNGAGKSTTIKMLTGILVPSSGTIKVNGIVPYEQRQKNASNIGVVFGQRTQLWWDLPTIESFELLKEIYQVSDARYKQNMEIYQEILGLDEFLNTPVRQLSLGQRMRADIAASLLHDPPILFLDEPTIGLDVVAKEKMRTFIQEINRERKVTVILTTHDMEDIEKLCNRMVLIDHGQKVYDGDISAVKERFGKIRTLVVDVENGEATFDIVGAEVVKREANRVWLQFNRDEISASELIGRITQTHSIKDLTVEEPAIESIISRIYQEGFEEKLVSV</sequence>
<evidence type="ECO:0000256" key="2">
    <source>
        <dbReference type="ARBA" id="ARBA00022741"/>
    </source>
</evidence>
<gene>
    <name evidence="5" type="primary">btuD_1</name>
    <name evidence="5" type="ORF">NEOCIP111885_00454</name>
</gene>